<gene>
    <name evidence="1" type="ORF">LARSCL_LOCUS592</name>
</gene>
<accession>A0AAV1YV36</accession>
<dbReference type="Proteomes" id="UP001497382">
    <property type="component" value="Unassembled WGS sequence"/>
</dbReference>
<dbReference type="GO" id="GO:0003676">
    <property type="term" value="F:nucleic acid binding"/>
    <property type="evidence" value="ECO:0007669"/>
    <property type="project" value="InterPro"/>
</dbReference>
<evidence type="ECO:0000313" key="1">
    <source>
        <dbReference type="EMBL" id="CAL1261739.1"/>
    </source>
</evidence>
<reference evidence="1 2" key="1">
    <citation type="submission" date="2024-04" db="EMBL/GenBank/DDBJ databases">
        <authorList>
            <person name="Rising A."/>
            <person name="Reimegard J."/>
            <person name="Sonavane S."/>
            <person name="Akerstrom W."/>
            <person name="Nylinder S."/>
            <person name="Hedman E."/>
            <person name="Kallberg Y."/>
        </authorList>
    </citation>
    <scope>NUCLEOTIDE SEQUENCE [LARGE SCALE GENOMIC DNA]</scope>
</reference>
<keyword evidence="2" id="KW-1185">Reference proteome</keyword>
<organism evidence="1 2">
    <name type="scientific">Larinioides sclopetarius</name>
    <dbReference type="NCBI Taxonomy" id="280406"/>
    <lineage>
        <taxon>Eukaryota</taxon>
        <taxon>Metazoa</taxon>
        <taxon>Ecdysozoa</taxon>
        <taxon>Arthropoda</taxon>
        <taxon>Chelicerata</taxon>
        <taxon>Arachnida</taxon>
        <taxon>Araneae</taxon>
        <taxon>Araneomorphae</taxon>
        <taxon>Entelegynae</taxon>
        <taxon>Araneoidea</taxon>
        <taxon>Araneidae</taxon>
        <taxon>Larinioides</taxon>
    </lineage>
</organism>
<evidence type="ECO:0008006" key="3">
    <source>
        <dbReference type="Google" id="ProtNLM"/>
    </source>
</evidence>
<dbReference type="AlphaFoldDB" id="A0AAV1YV36"/>
<dbReference type="Gene3D" id="3.30.420.10">
    <property type="entry name" value="Ribonuclease H-like superfamily/Ribonuclease H"/>
    <property type="match status" value="1"/>
</dbReference>
<name>A0AAV1YV36_9ARAC</name>
<proteinExistence type="predicted"/>
<protein>
    <recommendedName>
        <fullName evidence="3">Transposase</fullName>
    </recommendedName>
</protein>
<dbReference type="InterPro" id="IPR036397">
    <property type="entry name" value="RNaseH_sf"/>
</dbReference>
<evidence type="ECO:0000313" key="2">
    <source>
        <dbReference type="Proteomes" id="UP001497382"/>
    </source>
</evidence>
<comment type="caution">
    <text evidence="1">The sequence shown here is derived from an EMBL/GenBank/DDBJ whole genome shotgun (WGS) entry which is preliminary data.</text>
</comment>
<sequence>MRQLVILSHLFSTFSTLGRQNMFNEKSSPLQDFVIPALDPETYEEFLHFGPGLILFISEKIFCTERDSWVIILVPFLESNPNPDLCYPSPRRNVRRVPPWGFRAGSVHANRFFLQRGRFQSFYSNDVRKYVRRRVGEALHPDCIEATTKNPTTVMIWAYMSVDGVGRIQKIDGILNAKKYIETVLEPKLIPSIRDLFPNNAPFIFQQDSAPCHTAKEESTENGVLVDDPVLLGAEGASTPQFSRRTLNRKRKHAELLVAAAGLKAMAVRLPGLSCADEFDHLGGLIAMVLKKQRPDLVLEAQIEIMSVCSKYQHLNLRAPLVDITAETISVEDPPVERDPLSWAM</sequence>
<dbReference type="EMBL" id="CAXIEN010000003">
    <property type="protein sequence ID" value="CAL1261739.1"/>
    <property type="molecule type" value="Genomic_DNA"/>
</dbReference>